<evidence type="ECO:0008006" key="3">
    <source>
        <dbReference type="Google" id="ProtNLM"/>
    </source>
</evidence>
<evidence type="ECO:0000313" key="1">
    <source>
        <dbReference type="EMBL" id="WED65109.1"/>
    </source>
</evidence>
<dbReference type="AlphaFoldDB" id="A0AAE9ZXJ6"/>
<keyword evidence="2" id="KW-1185">Reference proteome</keyword>
<organism evidence="1 2">
    <name type="scientific">Synoicihabitans lomoniglobus</name>
    <dbReference type="NCBI Taxonomy" id="2909285"/>
    <lineage>
        <taxon>Bacteria</taxon>
        <taxon>Pseudomonadati</taxon>
        <taxon>Verrucomicrobiota</taxon>
        <taxon>Opitutia</taxon>
        <taxon>Opitutales</taxon>
        <taxon>Opitutaceae</taxon>
        <taxon>Synoicihabitans</taxon>
    </lineage>
</organism>
<dbReference type="RefSeq" id="WP_330929495.1">
    <property type="nucleotide sequence ID" value="NZ_CP119075.1"/>
</dbReference>
<dbReference type="EMBL" id="CP119075">
    <property type="protein sequence ID" value="WED65109.1"/>
    <property type="molecule type" value="Genomic_DNA"/>
</dbReference>
<reference evidence="1" key="1">
    <citation type="submission" date="2023-03" db="EMBL/GenBank/DDBJ databases">
        <title>Lomoglobus Profundus gen. nov., sp. nov., a novel member of the phylum Verrucomicrobia, isolated from deep-marine sediment of South China Sea.</title>
        <authorList>
            <person name="Ahmad T."/>
            <person name="Ishaq S.E."/>
            <person name="Wang F."/>
        </authorList>
    </citation>
    <scope>NUCLEOTIDE SEQUENCE</scope>
    <source>
        <strain evidence="1">LMO-M01</strain>
    </source>
</reference>
<protein>
    <recommendedName>
        <fullName evidence="3">Addiction module protein</fullName>
    </recommendedName>
</protein>
<evidence type="ECO:0000313" key="2">
    <source>
        <dbReference type="Proteomes" id="UP001218638"/>
    </source>
</evidence>
<sequence>MSSVQEIQDAILNLPPQDREALRHWLDDTEEETPEMLAAIDAGLSSLRKKGVIPLEDVRQNIASWATKSV</sequence>
<accession>A0AAE9ZXJ6</accession>
<proteinExistence type="predicted"/>
<dbReference type="Proteomes" id="UP001218638">
    <property type="component" value="Chromosome"/>
</dbReference>
<gene>
    <name evidence="1" type="ORF">PXH66_22455</name>
</gene>
<dbReference type="KEGG" id="slom:PXH66_22455"/>
<name>A0AAE9ZXJ6_9BACT</name>